<gene>
    <name evidence="1" type="ORF">COU35_00325</name>
</gene>
<dbReference type="AlphaFoldDB" id="A0A2H0TRP3"/>
<reference evidence="2" key="1">
    <citation type="submission" date="2017-09" db="EMBL/GenBank/DDBJ databases">
        <title>Depth-based differentiation of microbial function through sediment-hosted aquifers and enrichment of novel symbionts in the deep terrestrial subsurface.</title>
        <authorList>
            <person name="Probst A.J."/>
            <person name="Ladd B."/>
            <person name="Jarett J.K."/>
            <person name="Geller-Mcgrath D.E."/>
            <person name="Sieber C.M.K."/>
            <person name="Emerson J.B."/>
            <person name="Anantharaman K."/>
            <person name="Thomas B.C."/>
            <person name="Malmstrom R."/>
            <person name="Stieglmeier M."/>
            <person name="Klingl A."/>
            <person name="Woyke T."/>
            <person name="Ryan C.M."/>
            <person name="Banfield J.F."/>
        </authorList>
    </citation>
    <scope>NUCLEOTIDE SEQUENCE [LARGE SCALE GENOMIC DNA]</scope>
</reference>
<organism evidence="1 2">
    <name type="scientific">Candidatus Magasanikbacteria bacterium CG10_big_fil_rev_8_21_14_0_10_47_10</name>
    <dbReference type="NCBI Taxonomy" id="1974652"/>
    <lineage>
        <taxon>Bacteria</taxon>
        <taxon>Candidatus Magasanikiibacteriota</taxon>
    </lineage>
</organism>
<evidence type="ECO:0000313" key="2">
    <source>
        <dbReference type="Proteomes" id="UP000230154"/>
    </source>
</evidence>
<accession>A0A2H0TRP3</accession>
<proteinExistence type="predicted"/>
<comment type="caution">
    <text evidence="1">The sequence shown here is derived from an EMBL/GenBank/DDBJ whole genome shotgun (WGS) entry which is preliminary data.</text>
</comment>
<dbReference type="Proteomes" id="UP000230154">
    <property type="component" value="Unassembled WGS sequence"/>
</dbReference>
<name>A0A2H0TRP3_9BACT</name>
<protein>
    <submittedName>
        <fullName evidence="1">Uncharacterized protein</fullName>
    </submittedName>
</protein>
<evidence type="ECO:0000313" key="1">
    <source>
        <dbReference type="EMBL" id="PIR74819.1"/>
    </source>
</evidence>
<dbReference type="EMBL" id="PFCB01000003">
    <property type="protein sequence ID" value="PIR74819.1"/>
    <property type="molecule type" value="Genomic_DNA"/>
</dbReference>
<sequence length="112" mass="12111">MMGRTITRLLVRCNNIEPATLLSLARIPGVEGPLTVNAVVHIELPACNEEKYGETVFYSSQGAVHVYLSRGLDDVLRQCTPQDISIAAAAAEMHRQLVAARQLEARSAALPA</sequence>